<name>A0A0E4CPA3_MYCLN</name>
<dbReference type="EMBL" id="CTEE01000001">
    <property type="protein sequence ID" value="CQD17399.1"/>
    <property type="molecule type" value="Genomic_DNA"/>
</dbReference>
<sequence length="445" mass="47914">MGSTQFDVVVIGAGAGGLFTAARLAHRGYRTLVVERLDKVGGRASTDDIDGFKVNTGAIVIEVGGITQQICDEVGAPFDIREPKPALLYRIGGKNVDVTGGGWGMLLSKLTRQGAKLVAGIGAARHDTGLPEDQISTAEWVSRYTKNERVHGIFRNMCASIFAVGSEDLPARVFLTYFTRKSAFKRFGFHPEGTIGLWRGLADVVESRGGEVWLSTSATRIPLERGRVTGVDVTRDGEEVSVTAPIVVSDVGPAATVGLLGPQNVPSDYRDLVKKGDRPTAMISVNFASRDRLVEVPGMLSFATSRRLAYIANFTDRCPEMAPPGWHLYVGTSVPKPSIGDFDESTETELLLEDLRDNIDGFDERARILNVAVTRDDWPPQRAVAGFDLPHDTPFAGLWNVGDGVKEYANGGTTACAETAQLVSDKIIAAYPLGAGWPEHRESPG</sequence>
<evidence type="ECO:0000259" key="1">
    <source>
        <dbReference type="Pfam" id="PF01593"/>
    </source>
</evidence>
<dbReference type="PANTHER" id="PTHR43734">
    <property type="entry name" value="PHYTOENE DESATURASE"/>
    <property type="match status" value="1"/>
</dbReference>
<dbReference type="AlphaFoldDB" id="A0A0E4CPA3"/>
<accession>A0A0E4CPA3</accession>
<protein>
    <submittedName>
        <fullName evidence="2">FAD dependent oxidoreductase, putative</fullName>
    </submittedName>
</protein>
<dbReference type="Gene3D" id="3.50.50.60">
    <property type="entry name" value="FAD/NAD(P)-binding domain"/>
    <property type="match status" value="1"/>
</dbReference>
<dbReference type="RefSeq" id="WP_090604082.1">
    <property type="nucleotide sequence ID" value="NZ_CTEE01000001.1"/>
</dbReference>
<dbReference type="Gene3D" id="3.90.660.50">
    <property type="match status" value="1"/>
</dbReference>
<dbReference type="SUPFAM" id="SSF51905">
    <property type="entry name" value="FAD/NAD(P)-binding domain"/>
    <property type="match status" value="1"/>
</dbReference>
<dbReference type="STRING" id="141349.BN1232_03882"/>
<dbReference type="OrthoDB" id="9774675at2"/>
<dbReference type="InterPro" id="IPR036188">
    <property type="entry name" value="FAD/NAD-bd_sf"/>
</dbReference>
<dbReference type="Proteomes" id="UP000199251">
    <property type="component" value="Unassembled WGS sequence"/>
</dbReference>
<organism evidence="2 3">
    <name type="scientific">Mycobacterium lentiflavum</name>
    <dbReference type="NCBI Taxonomy" id="141349"/>
    <lineage>
        <taxon>Bacteria</taxon>
        <taxon>Bacillati</taxon>
        <taxon>Actinomycetota</taxon>
        <taxon>Actinomycetes</taxon>
        <taxon>Mycobacteriales</taxon>
        <taxon>Mycobacteriaceae</taxon>
        <taxon>Mycobacterium</taxon>
        <taxon>Mycobacterium simiae complex</taxon>
    </lineage>
</organism>
<evidence type="ECO:0000313" key="3">
    <source>
        <dbReference type="Proteomes" id="UP000199251"/>
    </source>
</evidence>
<feature type="domain" description="Amine oxidase" evidence="1">
    <location>
        <begin position="16"/>
        <end position="424"/>
    </location>
</feature>
<dbReference type="PRINTS" id="PR00411">
    <property type="entry name" value="PNDRDTASEI"/>
</dbReference>
<proteinExistence type="predicted"/>
<dbReference type="Pfam" id="PF01593">
    <property type="entry name" value="Amino_oxidase"/>
    <property type="match status" value="1"/>
</dbReference>
<dbReference type="PANTHER" id="PTHR43734:SF1">
    <property type="entry name" value="PHYTOENE DESATURASE"/>
    <property type="match status" value="1"/>
</dbReference>
<reference evidence="2 3" key="1">
    <citation type="submission" date="2015-03" db="EMBL/GenBank/DDBJ databases">
        <authorList>
            <person name="Urmite Genomes"/>
        </authorList>
    </citation>
    <scope>NUCLEOTIDE SEQUENCE [LARGE SCALE GENOMIC DNA]</scope>
    <source>
        <strain evidence="2 3">CSUR P1491</strain>
    </source>
</reference>
<evidence type="ECO:0000313" key="2">
    <source>
        <dbReference type="EMBL" id="CQD17399.1"/>
    </source>
</evidence>
<gene>
    <name evidence="2" type="ORF">BN1232_03882</name>
</gene>
<dbReference type="GO" id="GO:0016491">
    <property type="term" value="F:oxidoreductase activity"/>
    <property type="evidence" value="ECO:0007669"/>
    <property type="project" value="InterPro"/>
</dbReference>
<dbReference type="InterPro" id="IPR002937">
    <property type="entry name" value="Amino_oxidase"/>
</dbReference>